<comment type="caution">
    <text evidence="1">The sequence shown here is derived from an EMBL/GenBank/DDBJ whole genome shotgun (WGS) entry which is preliminary data.</text>
</comment>
<gene>
    <name evidence="1" type="ORF">SCP_0606740</name>
</gene>
<proteinExistence type="predicted"/>
<evidence type="ECO:0000313" key="2">
    <source>
        <dbReference type="Proteomes" id="UP000287166"/>
    </source>
</evidence>
<organism evidence="1 2">
    <name type="scientific">Sparassis crispa</name>
    <dbReference type="NCBI Taxonomy" id="139825"/>
    <lineage>
        <taxon>Eukaryota</taxon>
        <taxon>Fungi</taxon>
        <taxon>Dikarya</taxon>
        <taxon>Basidiomycota</taxon>
        <taxon>Agaricomycotina</taxon>
        <taxon>Agaricomycetes</taxon>
        <taxon>Polyporales</taxon>
        <taxon>Sparassidaceae</taxon>
        <taxon>Sparassis</taxon>
    </lineage>
</organism>
<reference evidence="1 2" key="1">
    <citation type="journal article" date="2018" name="Sci. Rep.">
        <title>Genome sequence of the cauliflower mushroom Sparassis crispa (Hanabiratake) and its association with beneficial usage.</title>
        <authorList>
            <person name="Kiyama R."/>
            <person name="Furutani Y."/>
            <person name="Kawaguchi K."/>
            <person name="Nakanishi T."/>
        </authorList>
    </citation>
    <scope>NUCLEOTIDE SEQUENCE [LARGE SCALE GENOMIC DNA]</scope>
</reference>
<dbReference type="InParanoid" id="A0A401GR60"/>
<protein>
    <submittedName>
        <fullName evidence="1">Uncharacterized protein</fullName>
    </submittedName>
</protein>
<sequence>MSSYKLLTSLKLYIFSCIFGAKPIATLPFDDKGNTEVAEPQKNTLAVVTEIGQDALIEDPPRDATGEVAEHPGLAAEGIHESEQVNSPVVISNGSSPDPVMTSPCPCTPRLDLIQLSEFSFDTVYGPLYEGNEDAPLIGLGLMGLSEHIKDISTISDSLDSPHMSYLPITESVTGNRYCQANSHV</sequence>
<dbReference type="EMBL" id="BFAD01000006">
    <property type="protein sequence ID" value="GBE84695.1"/>
    <property type="molecule type" value="Genomic_DNA"/>
</dbReference>
<dbReference type="GeneID" id="38781612"/>
<dbReference type="AlphaFoldDB" id="A0A401GR60"/>
<dbReference type="RefSeq" id="XP_027615608.1">
    <property type="nucleotide sequence ID" value="XM_027759807.1"/>
</dbReference>
<keyword evidence="2" id="KW-1185">Reference proteome</keyword>
<dbReference type="Proteomes" id="UP000287166">
    <property type="component" value="Unassembled WGS sequence"/>
</dbReference>
<accession>A0A401GR60</accession>
<evidence type="ECO:0000313" key="1">
    <source>
        <dbReference type="EMBL" id="GBE84695.1"/>
    </source>
</evidence>
<name>A0A401GR60_9APHY</name>